<dbReference type="NCBIfam" id="TIGR01668">
    <property type="entry name" value="YqeG_hyp_ppase"/>
    <property type="match status" value="1"/>
</dbReference>
<dbReference type="OrthoDB" id="9787572at2"/>
<dbReference type="Pfam" id="PF00702">
    <property type="entry name" value="Hydrolase"/>
    <property type="match status" value="1"/>
</dbReference>
<dbReference type="Gene3D" id="3.40.50.1000">
    <property type="entry name" value="HAD superfamily/HAD-like"/>
    <property type="match status" value="1"/>
</dbReference>
<dbReference type="GO" id="GO:0008962">
    <property type="term" value="F:phosphatidylglycerophosphatase activity"/>
    <property type="evidence" value="ECO:0007669"/>
    <property type="project" value="InterPro"/>
</dbReference>
<dbReference type="CDD" id="cd16416">
    <property type="entry name" value="HAD_BsYqeG-like"/>
    <property type="match status" value="1"/>
</dbReference>
<dbReference type="FunFam" id="3.40.50.1000:FF:000067">
    <property type="entry name" value="HAD phosphatase, family IIIA"/>
    <property type="match status" value="1"/>
</dbReference>
<dbReference type="InterPro" id="IPR023214">
    <property type="entry name" value="HAD_sf"/>
</dbReference>
<dbReference type="InterPro" id="IPR006439">
    <property type="entry name" value="HAD-SF_hydro_IA"/>
</dbReference>
<proteinExistence type="predicted"/>
<dbReference type="InterPro" id="IPR006549">
    <property type="entry name" value="HAD-SF_hydro_IIIA"/>
</dbReference>
<dbReference type="GO" id="GO:0005737">
    <property type="term" value="C:cytoplasm"/>
    <property type="evidence" value="ECO:0007669"/>
    <property type="project" value="TreeGrafter"/>
</dbReference>
<dbReference type="NCBIfam" id="TIGR01549">
    <property type="entry name" value="HAD-SF-IA-v1"/>
    <property type="match status" value="1"/>
</dbReference>
<dbReference type="InterPro" id="IPR036412">
    <property type="entry name" value="HAD-like_sf"/>
</dbReference>
<dbReference type="RefSeq" id="WP_146817315.1">
    <property type="nucleotide sequence ID" value="NZ_BJYA01000015.1"/>
</dbReference>
<reference evidence="1 2" key="1">
    <citation type="submission" date="2019-07" db="EMBL/GenBank/DDBJ databases">
        <title>Whole genome shotgun sequence of Alkalibacillus haloalkaliphilus NBRC 103110.</title>
        <authorList>
            <person name="Hosoyama A."/>
            <person name="Uohara A."/>
            <person name="Ohji S."/>
            <person name="Ichikawa N."/>
        </authorList>
    </citation>
    <scope>NUCLEOTIDE SEQUENCE [LARGE SCALE GENOMIC DNA]</scope>
    <source>
        <strain evidence="1 2">NBRC 103110</strain>
    </source>
</reference>
<dbReference type="PANTHER" id="PTHR19288">
    <property type="entry name" value="4-NITROPHENYLPHOSPHATASE-RELATED"/>
    <property type="match status" value="1"/>
</dbReference>
<dbReference type="InterPro" id="IPR010021">
    <property type="entry name" value="PGPP1/Gep4"/>
</dbReference>
<dbReference type="AlphaFoldDB" id="A0A511W5V0"/>
<evidence type="ECO:0000313" key="2">
    <source>
        <dbReference type="Proteomes" id="UP000321440"/>
    </source>
</evidence>
<name>A0A511W5V0_9BACI</name>
<sequence>MLKKFLPNEHVETVLEITPIYLKDKGIKGVITDLDNTLVAWDQPEATPEIKEWFETLEQEGIHVTIMSNNSEDRVAKFSEPLDITFISKARKPLGKAFQKAQEEMGLRDDEIAVVGDQLLTDVLGGNRSGLNTILVVPVVQTDGFFTRFNRMVERRIFNYFRKKGMLHWED</sequence>
<dbReference type="NCBIfam" id="TIGR01662">
    <property type="entry name" value="HAD-SF-IIIA"/>
    <property type="match status" value="1"/>
</dbReference>
<comment type="caution">
    <text evidence="1">The sequence shown here is derived from an EMBL/GenBank/DDBJ whole genome shotgun (WGS) entry which is preliminary data.</text>
</comment>
<dbReference type="EMBL" id="BJYA01000015">
    <property type="protein sequence ID" value="GEN46470.1"/>
    <property type="molecule type" value="Genomic_DNA"/>
</dbReference>
<dbReference type="SUPFAM" id="SSF56784">
    <property type="entry name" value="HAD-like"/>
    <property type="match status" value="1"/>
</dbReference>
<evidence type="ECO:0008006" key="3">
    <source>
        <dbReference type="Google" id="ProtNLM"/>
    </source>
</evidence>
<dbReference type="Proteomes" id="UP000321440">
    <property type="component" value="Unassembled WGS sequence"/>
</dbReference>
<protein>
    <recommendedName>
        <fullName evidence="3">Haloacid dehalogenase</fullName>
    </recommendedName>
</protein>
<keyword evidence="2" id="KW-1185">Reference proteome</keyword>
<dbReference type="PANTHER" id="PTHR19288:SF25">
    <property type="entry name" value="PHOSPHATIDYLGLYCEROPHOSPHATASE GEP4, MITOCHONDRIAL"/>
    <property type="match status" value="1"/>
</dbReference>
<gene>
    <name evidence="1" type="ORF">AHA02nite_22460</name>
</gene>
<organism evidence="1 2">
    <name type="scientific">Alkalibacillus haloalkaliphilus</name>
    <dbReference type="NCBI Taxonomy" id="94136"/>
    <lineage>
        <taxon>Bacteria</taxon>
        <taxon>Bacillati</taxon>
        <taxon>Bacillota</taxon>
        <taxon>Bacilli</taxon>
        <taxon>Bacillales</taxon>
        <taxon>Bacillaceae</taxon>
        <taxon>Alkalibacillus</taxon>
    </lineage>
</organism>
<evidence type="ECO:0000313" key="1">
    <source>
        <dbReference type="EMBL" id="GEN46470.1"/>
    </source>
</evidence>
<accession>A0A511W5V0</accession>